<feature type="region of interest" description="Disordered" evidence="1">
    <location>
        <begin position="936"/>
        <end position="967"/>
    </location>
</feature>
<sequence>MPNQHTPSTMQATSHHETVKKIITKLSKKLSSCIQPKESNPSVYNQRYKNIHTIYNNIKTIATSIDPRFKNRTKTAASLSDNDKQRLEVLCGKIRNSKGLTTLDYTESIGFFIQIIAEIGCQANKEISAHLKMFTEAVLESYLYGLDTTLHSDFLNLITKVAESYNNGCINKESKNSIIAIALALIITPLKNLKRIIEKPCGRTAADLLHCSHADAINDAIYSLKKRLVNIADISIGAYPLVPCFSIDVLVEMSKSLEQEPSYSTTKPWEDCEEATSSATLVGQPTSSTYDPLKKLLQLIRSDEAASPKDQEWLKCIVLTASSASVYLKFEHSLSAESLWSALNPNKIDRLNEASAETQRLYYDAAQEVQKSKFWQKLDFSNADLSIEKLTKHLPLKKEKKCAENIDIGHYSVQHQPLIPSQADSLSIYYGFAVDCITLHDIETTDLKESKTRVIAEFLQKIGCIPLETADKKTYSFIFTLGNRFNIPRVMSSLVKKAMIMAILDNLEYVNEIRGEKCEWSEEQIRSAKVFVKANTSKTSEKDSLSEFSCLEEYCTTKQTLPVIKDLCRKLDLFMYKAIYPGNPSFAYTIGNFFAKTSLDTIFADMVNNKNHGHTSIAPEKLSTMLSEVDTKDDTVDKWENLAKPSQQTIGDSSDKHSSYSMTDWHDYMLISPESTDALENIMLYLSPCFLAKIGIVPDNLSKTELCVLIDLINTINYYARKSRDNNVTINLTDIESMMVALSVTNHSSSHNKTILKLFKKLLSVSNKKFSDFFSAILFAIVCCFNSDGKLTFTDYLISNILENFRSAEKGRDCLYETISTDRTIPASMLTTVSAELGQLTDAPVDLCIIIEDGKKNIFDKYNLGCFSFSIPRSESSLTKQEKNNATNIKVGTGFHKKYQELAVAALNKTAGIANMSRRMAMVSDSEIFREACNAVTSPEEEPDTNIVQSHTTPLHEPESPGIAVYA</sequence>
<dbReference type="Proteomes" id="UP001314181">
    <property type="component" value="Unassembled WGS sequence"/>
</dbReference>
<comment type="caution">
    <text evidence="2">The sequence shown here is derived from an EMBL/GenBank/DDBJ whole genome shotgun (WGS) entry which is preliminary data.</text>
</comment>
<protein>
    <submittedName>
        <fullName evidence="2">Uncharacterized protein</fullName>
    </submittedName>
</protein>
<organism evidence="2 3">
    <name type="scientific">Candidatus Xenohaliotis californiensis</name>
    <dbReference type="NCBI Taxonomy" id="84677"/>
    <lineage>
        <taxon>Bacteria</taxon>
        <taxon>Pseudomonadati</taxon>
        <taxon>Pseudomonadota</taxon>
        <taxon>Alphaproteobacteria</taxon>
        <taxon>Rickettsiales</taxon>
        <taxon>Anaplasmataceae</taxon>
        <taxon>Candidatus Xenohaliotis</taxon>
    </lineage>
</organism>
<dbReference type="RefSeq" id="WP_338364907.1">
    <property type="nucleotide sequence ID" value="NZ_CAWVOK010000034.1"/>
</dbReference>
<proteinExistence type="predicted"/>
<name>A0ABP0EZ02_9RICK</name>
<keyword evidence="3" id="KW-1185">Reference proteome</keyword>
<dbReference type="EMBL" id="CAWVOK010000034">
    <property type="protein sequence ID" value="CAK8163571.1"/>
    <property type="molecule type" value="Genomic_DNA"/>
</dbReference>
<accession>A0ABP0EZ02</accession>
<evidence type="ECO:0000313" key="2">
    <source>
        <dbReference type="EMBL" id="CAK8163571.1"/>
    </source>
</evidence>
<evidence type="ECO:0000313" key="3">
    <source>
        <dbReference type="Proteomes" id="UP001314181"/>
    </source>
</evidence>
<evidence type="ECO:0000256" key="1">
    <source>
        <dbReference type="SAM" id="MobiDB-lite"/>
    </source>
</evidence>
<gene>
    <name evidence="2" type="ORF">CAXC1_80029</name>
</gene>
<reference evidence="2 3" key="1">
    <citation type="submission" date="2024-01" db="EMBL/GenBank/DDBJ databases">
        <authorList>
            <person name="Kunselman E."/>
        </authorList>
    </citation>
    <scope>NUCLEOTIDE SEQUENCE [LARGE SCALE GENOMIC DNA]</scope>
    <source>
        <strain evidence="2">2 abalone samples</strain>
    </source>
</reference>